<dbReference type="InterPro" id="IPR008927">
    <property type="entry name" value="6-PGluconate_DH-like_C_sf"/>
</dbReference>
<protein>
    <recommendedName>
        <fullName evidence="4">Pyrroline-5-carboxylate reductase</fullName>
        <ecNumber evidence="4">1.5.1.2</ecNumber>
    </recommendedName>
</protein>
<dbReference type="HAMAP" id="MF_01925">
    <property type="entry name" value="P5C_reductase"/>
    <property type="match status" value="1"/>
</dbReference>
<dbReference type="AlphaFoldDB" id="A0AAD5RJG4"/>
<keyword evidence="5" id="KW-0812">Transmembrane</keyword>
<dbReference type="InterPro" id="IPR036291">
    <property type="entry name" value="NAD(P)-bd_dom_sf"/>
</dbReference>
<keyword evidence="2 4" id="KW-0521">NADP</keyword>
<reference evidence="8" key="1">
    <citation type="submission" date="2022-07" db="EMBL/GenBank/DDBJ databases">
        <title>Draft genome sequence of Zalerion maritima ATCC 34329, a (micro)plastics degrading marine fungus.</title>
        <authorList>
            <person name="Paco A."/>
            <person name="Goncalves M.F.M."/>
            <person name="Rocha-Santos T.A.P."/>
            <person name="Alves A."/>
        </authorList>
    </citation>
    <scope>NUCLEOTIDE SEQUENCE</scope>
    <source>
        <strain evidence="8">ATCC 34329</strain>
    </source>
</reference>
<comment type="caution">
    <text evidence="8">The sequence shown here is derived from an EMBL/GenBank/DDBJ whole genome shotgun (WGS) entry which is preliminary data.</text>
</comment>
<dbReference type="Pfam" id="PF03807">
    <property type="entry name" value="F420_oxidored"/>
    <property type="match status" value="1"/>
</dbReference>
<evidence type="ECO:0000256" key="3">
    <source>
        <dbReference type="ARBA" id="ARBA00023002"/>
    </source>
</evidence>
<proteinExistence type="inferred from homology"/>
<dbReference type="InterPro" id="IPR028939">
    <property type="entry name" value="P5C_Rdtase_cat_N"/>
</dbReference>
<feature type="domain" description="Pyrroline-5-carboxylate reductase catalytic N-terminal" evidence="6">
    <location>
        <begin position="17"/>
        <end position="141"/>
    </location>
</feature>
<evidence type="ECO:0000313" key="9">
    <source>
        <dbReference type="Proteomes" id="UP001201980"/>
    </source>
</evidence>
<evidence type="ECO:0000313" key="8">
    <source>
        <dbReference type="EMBL" id="KAJ2895803.1"/>
    </source>
</evidence>
<organism evidence="8 9">
    <name type="scientific">Zalerion maritima</name>
    <dbReference type="NCBI Taxonomy" id="339359"/>
    <lineage>
        <taxon>Eukaryota</taxon>
        <taxon>Fungi</taxon>
        <taxon>Dikarya</taxon>
        <taxon>Ascomycota</taxon>
        <taxon>Pezizomycotina</taxon>
        <taxon>Sordariomycetes</taxon>
        <taxon>Lulworthiomycetidae</taxon>
        <taxon>Lulworthiales</taxon>
        <taxon>Lulworthiaceae</taxon>
        <taxon>Zalerion</taxon>
    </lineage>
</organism>
<dbReference type="Gene3D" id="1.10.3730.10">
    <property type="entry name" value="ProC C-terminal domain-like"/>
    <property type="match status" value="1"/>
</dbReference>
<dbReference type="EMBL" id="JAKWBI020000373">
    <property type="protein sequence ID" value="KAJ2895803.1"/>
    <property type="molecule type" value="Genomic_DNA"/>
</dbReference>
<keyword evidence="4" id="KW-0028">Amino-acid biosynthesis</keyword>
<dbReference type="NCBIfam" id="TIGR00112">
    <property type="entry name" value="proC"/>
    <property type="match status" value="1"/>
</dbReference>
<evidence type="ECO:0000256" key="4">
    <source>
        <dbReference type="RuleBase" id="RU003903"/>
    </source>
</evidence>
<feature type="transmembrane region" description="Helical" evidence="5">
    <location>
        <begin position="14"/>
        <end position="36"/>
    </location>
</feature>
<dbReference type="PANTHER" id="PTHR11645:SF0">
    <property type="entry name" value="PYRROLINE-5-CARBOXYLATE REDUCTASE 3"/>
    <property type="match status" value="1"/>
</dbReference>
<dbReference type="GO" id="GO:0004735">
    <property type="term" value="F:pyrroline-5-carboxylate reductase activity"/>
    <property type="evidence" value="ECO:0007669"/>
    <property type="project" value="UniProtKB-EC"/>
</dbReference>
<evidence type="ECO:0000256" key="5">
    <source>
        <dbReference type="SAM" id="Phobius"/>
    </source>
</evidence>
<dbReference type="FunFam" id="1.10.3730.10:FF:000001">
    <property type="entry name" value="Pyrroline-5-carboxylate reductase"/>
    <property type="match status" value="1"/>
</dbReference>
<dbReference type="SUPFAM" id="SSF48179">
    <property type="entry name" value="6-phosphogluconate dehydrogenase C-terminal domain-like"/>
    <property type="match status" value="1"/>
</dbReference>
<dbReference type="Proteomes" id="UP001201980">
    <property type="component" value="Unassembled WGS sequence"/>
</dbReference>
<dbReference type="Gene3D" id="3.40.50.720">
    <property type="entry name" value="NAD(P)-binding Rossmann-like Domain"/>
    <property type="match status" value="1"/>
</dbReference>
<feature type="domain" description="Pyrroline-5-carboxylate reductase dimerisation" evidence="7">
    <location>
        <begin position="218"/>
        <end position="319"/>
    </location>
</feature>
<keyword evidence="5" id="KW-1133">Transmembrane helix</keyword>
<name>A0AAD5RJG4_9PEZI</name>
<comment type="pathway">
    <text evidence="4">Amino-acid biosynthesis; L-proline biosynthesis; L-proline from L-glutamate 5-semialdehyde: step 1/1.</text>
</comment>
<dbReference type="InterPro" id="IPR053790">
    <property type="entry name" value="P5CR-like_CS"/>
</dbReference>
<dbReference type="GO" id="GO:0055129">
    <property type="term" value="P:L-proline biosynthetic process"/>
    <property type="evidence" value="ECO:0007669"/>
    <property type="project" value="TreeGrafter"/>
</dbReference>
<keyword evidence="3 4" id="KW-0560">Oxidoreductase</keyword>
<dbReference type="InterPro" id="IPR000304">
    <property type="entry name" value="Pyrroline-COOH_reductase"/>
</dbReference>
<keyword evidence="5" id="KW-0472">Membrane</keyword>
<keyword evidence="9" id="KW-1185">Reference proteome</keyword>
<evidence type="ECO:0000259" key="7">
    <source>
        <dbReference type="Pfam" id="PF14748"/>
    </source>
</evidence>
<evidence type="ECO:0000256" key="1">
    <source>
        <dbReference type="ARBA" id="ARBA00005525"/>
    </source>
</evidence>
<dbReference type="EC" id="1.5.1.2" evidence="4"/>
<evidence type="ECO:0000256" key="2">
    <source>
        <dbReference type="ARBA" id="ARBA00022857"/>
    </source>
</evidence>
<dbReference type="PANTHER" id="PTHR11645">
    <property type="entry name" value="PYRROLINE-5-CARBOXYLATE REDUCTASE"/>
    <property type="match status" value="1"/>
</dbReference>
<evidence type="ECO:0000259" key="6">
    <source>
        <dbReference type="Pfam" id="PF03807"/>
    </source>
</evidence>
<accession>A0AAD5RJG4</accession>
<dbReference type="PROSITE" id="PS00521">
    <property type="entry name" value="P5CR"/>
    <property type="match status" value="1"/>
</dbReference>
<comment type="catalytic activity">
    <reaction evidence="4">
        <text>L-proline + NADP(+) = (S)-1-pyrroline-5-carboxylate + NADPH + 2 H(+)</text>
        <dbReference type="Rhea" id="RHEA:14109"/>
        <dbReference type="ChEBI" id="CHEBI:15378"/>
        <dbReference type="ChEBI" id="CHEBI:17388"/>
        <dbReference type="ChEBI" id="CHEBI:57783"/>
        <dbReference type="ChEBI" id="CHEBI:58349"/>
        <dbReference type="ChEBI" id="CHEBI:60039"/>
        <dbReference type="EC" id="1.5.1.2"/>
    </reaction>
</comment>
<dbReference type="Pfam" id="PF14748">
    <property type="entry name" value="P5CR_dimer"/>
    <property type="match status" value="1"/>
</dbReference>
<keyword evidence="4" id="KW-0641">Proline biosynthesis</keyword>
<dbReference type="SUPFAM" id="SSF51735">
    <property type="entry name" value="NAD(P)-binding Rossmann-fold domains"/>
    <property type="match status" value="1"/>
</dbReference>
<sequence length="339" mass="35686">MPGTPASSVASHDLTMTVLGCGTMGIAILSGILAALEEINGPKQFQAPTSGASTPQKEAPLRLPSKFIACVECNDAAKRVKSELWNYSSSVKVTINENVAAVRNSDFILLSCKPFIVEEILTEKGMAEALDGKVIVSICAGVSTEQIEGYLAKGRESPAPEDDDLKCRVVRAMPNTSALIRESMTVISLPTPSLKPEQEALLTWVFKKIGEVSFLPPKQMDVVTALCGSAPAFCLLVLEAMADGAVAMGLPRVEAQKMAAQVMRGASSMVLNGEHPAVLRDNVCTPGGCTIGGLMVLEEGRVRGSMARAVREATCVASQLGQGVQGVNGTRFPSSQPPQ</sequence>
<dbReference type="InterPro" id="IPR029036">
    <property type="entry name" value="P5CR_dimer"/>
</dbReference>
<comment type="similarity">
    <text evidence="1 4">Belongs to the pyrroline-5-carboxylate reductase family.</text>
</comment>
<gene>
    <name evidence="8" type="ORF">MKZ38_006157</name>
</gene>